<name>A0ABX1CWY9_9FLAO</name>
<keyword evidence="6" id="KW-1185">Reference proteome</keyword>
<dbReference type="SUPFAM" id="SSF49329">
    <property type="entry name" value="Cu,Zn superoxide dismutase-like"/>
    <property type="match status" value="1"/>
</dbReference>
<comment type="function">
    <text evidence="2">Destroys radicals which are normally produced within the cells and which are toxic to biological systems.</text>
</comment>
<evidence type="ECO:0000313" key="6">
    <source>
        <dbReference type="Proteomes" id="UP000703674"/>
    </source>
</evidence>
<keyword evidence="2" id="KW-0862">Zinc</keyword>
<keyword evidence="2" id="KW-0186">Copper</keyword>
<sequence>MKRIGLTLLFSAALVFTGCKNENQTAADRVDEQTNMTQGKDDAGADDTSMENRELTVNIEPRSGSNVSGTVTFQEENGEVTMTAEVSGLAEGMHAIHLHENADCSAEDGSSAGGHWNPTFEDHGEWGDANGYHRGDIGNFDVNSEGKGSITFTTDKWCIGCEDKTRNILNKAVIVHDGVDDYTSQPSGNAGTRVGCAEIKE</sequence>
<comment type="cofactor">
    <cofactor evidence="2">
        <name>Zn(2+)</name>
        <dbReference type="ChEBI" id="CHEBI:29105"/>
    </cofactor>
    <text evidence="2">Binds 1 zinc ion per subunit.</text>
</comment>
<proteinExistence type="inferred from homology"/>
<dbReference type="PROSITE" id="PS51257">
    <property type="entry name" value="PROKAR_LIPOPROTEIN"/>
    <property type="match status" value="1"/>
</dbReference>
<evidence type="ECO:0000259" key="4">
    <source>
        <dbReference type="Pfam" id="PF00080"/>
    </source>
</evidence>
<dbReference type="CDD" id="cd00305">
    <property type="entry name" value="Cu-Zn_Superoxide_Dismutase"/>
    <property type="match status" value="1"/>
</dbReference>
<protein>
    <recommendedName>
        <fullName evidence="2">Superoxide dismutase [Cu-Zn]</fullName>
        <ecNumber evidence="2">1.15.1.1</ecNumber>
    </recommendedName>
</protein>
<evidence type="ECO:0000256" key="2">
    <source>
        <dbReference type="RuleBase" id="RU000393"/>
    </source>
</evidence>
<dbReference type="Gene3D" id="2.60.40.200">
    <property type="entry name" value="Superoxide dismutase, copper/zinc binding domain"/>
    <property type="match status" value="1"/>
</dbReference>
<evidence type="ECO:0000313" key="5">
    <source>
        <dbReference type="EMBL" id="NJW52810.1"/>
    </source>
</evidence>
<gene>
    <name evidence="5" type="ORF">HC175_07740</name>
</gene>
<dbReference type="EC" id="1.15.1.1" evidence="2"/>
<dbReference type="PANTHER" id="PTHR10003">
    <property type="entry name" value="SUPEROXIDE DISMUTASE CU-ZN -RELATED"/>
    <property type="match status" value="1"/>
</dbReference>
<dbReference type="InterPro" id="IPR018152">
    <property type="entry name" value="SOD_Cu/Zn_BS"/>
</dbReference>
<comment type="catalytic activity">
    <reaction evidence="2">
        <text>2 superoxide + 2 H(+) = H2O2 + O2</text>
        <dbReference type="Rhea" id="RHEA:20696"/>
        <dbReference type="ChEBI" id="CHEBI:15378"/>
        <dbReference type="ChEBI" id="CHEBI:15379"/>
        <dbReference type="ChEBI" id="CHEBI:16240"/>
        <dbReference type="ChEBI" id="CHEBI:18421"/>
        <dbReference type="EC" id="1.15.1.1"/>
    </reaction>
</comment>
<comment type="caution">
    <text evidence="5">The sequence shown here is derived from an EMBL/GenBank/DDBJ whole genome shotgun (WGS) entry which is preliminary data.</text>
</comment>
<evidence type="ECO:0000256" key="1">
    <source>
        <dbReference type="ARBA" id="ARBA00010457"/>
    </source>
</evidence>
<organism evidence="5 6">
    <name type="scientific">Salinimicrobium oceani</name>
    <dbReference type="NCBI Taxonomy" id="2722702"/>
    <lineage>
        <taxon>Bacteria</taxon>
        <taxon>Pseudomonadati</taxon>
        <taxon>Bacteroidota</taxon>
        <taxon>Flavobacteriia</taxon>
        <taxon>Flavobacteriales</taxon>
        <taxon>Flavobacteriaceae</taxon>
        <taxon>Salinimicrobium</taxon>
    </lineage>
</organism>
<feature type="domain" description="Superoxide dismutase copper/zinc binding" evidence="4">
    <location>
        <begin position="67"/>
        <end position="199"/>
    </location>
</feature>
<reference evidence="5 6" key="1">
    <citation type="submission" date="2020-03" db="EMBL/GenBank/DDBJ databases">
        <title>Salinimicrobium sp. nov, isolated from SCS.</title>
        <authorList>
            <person name="Cao W.R."/>
        </authorList>
    </citation>
    <scope>NUCLEOTIDE SEQUENCE [LARGE SCALE GENOMIC DNA]</scope>
    <source>
        <strain evidence="6">J15B91</strain>
    </source>
</reference>
<dbReference type="InterPro" id="IPR001424">
    <property type="entry name" value="SOD_Cu_Zn_dom"/>
</dbReference>
<dbReference type="PROSITE" id="PS00332">
    <property type="entry name" value="SOD_CU_ZN_2"/>
    <property type="match status" value="1"/>
</dbReference>
<dbReference type="RefSeq" id="WP_168137910.1">
    <property type="nucleotide sequence ID" value="NZ_JAAVJR010000003.1"/>
</dbReference>
<comment type="cofactor">
    <cofactor evidence="2">
        <name>Cu cation</name>
        <dbReference type="ChEBI" id="CHEBI:23378"/>
    </cofactor>
    <text evidence="2">Binds 1 copper ion per subunit.</text>
</comment>
<dbReference type="InterPro" id="IPR024134">
    <property type="entry name" value="SOD_Cu/Zn_/chaperone"/>
</dbReference>
<keyword evidence="2" id="KW-0479">Metal-binding</keyword>
<dbReference type="EMBL" id="JAAVJR010000003">
    <property type="protein sequence ID" value="NJW52810.1"/>
    <property type="molecule type" value="Genomic_DNA"/>
</dbReference>
<comment type="similarity">
    <text evidence="1 2">Belongs to the Cu-Zn superoxide dismutase family.</text>
</comment>
<keyword evidence="2" id="KW-0560">Oxidoreductase</keyword>
<dbReference type="Pfam" id="PF00080">
    <property type="entry name" value="Sod_Cu"/>
    <property type="match status" value="1"/>
</dbReference>
<accession>A0ABX1CWY9</accession>
<evidence type="ECO:0000256" key="3">
    <source>
        <dbReference type="SAM" id="MobiDB-lite"/>
    </source>
</evidence>
<dbReference type="InterPro" id="IPR036423">
    <property type="entry name" value="SOD-like_Cu/Zn_dom_sf"/>
</dbReference>
<feature type="region of interest" description="Disordered" evidence="3">
    <location>
        <begin position="27"/>
        <end position="49"/>
    </location>
</feature>
<dbReference type="Proteomes" id="UP000703674">
    <property type="component" value="Unassembled WGS sequence"/>
</dbReference>